<organism evidence="3 4">
    <name type="scientific">Stratiformator vulcanicus</name>
    <dbReference type="NCBI Taxonomy" id="2527980"/>
    <lineage>
        <taxon>Bacteria</taxon>
        <taxon>Pseudomonadati</taxon>
        <taxon>Planctomycetota</taxon>
        <taxon>Planctomycetia</taxon>
        <taxon>Planctomycetales</taxon>
        <taxon>Planctomycetaceae</taxon>
        <taxon>Stratiformator</taxon>
    </lineage>
</organism>
<keyword evidence="2" id="KW-1133">Transmembrane helix</keyword>
<dbReference type="KEGG" id="svp:Pan189_01530"/>
<keyword evidence="4" id="KW-1185">Reference proteome</keyword>
<accession>A0A517QW53</accession>
<reference evidence="3 4" key="1">
    <citation type="submission" date="2019-02" db="EMBL/GenBank/DDBJ databases">
        <title>Deep-cultivation of Planctomycetes and their phenomic and genomic characterization uncovers novel biology.</title>
        <authorList>
            <person name="Wiegand S."/>
            <person name="Jogler M."/>
            <person name="Boedeker C."/>
            <person name="Pinto D."/>
            <person name="Vollmers J."/>
            <person name="Rivas-Marin E."/>
            <person name="Kohn T."/>
            <person name="Peeters S.H."/>
            <person name="Heuer A."/>
            <person name="Rast P."/>
            <person name="Oberbeckmann S."/>
            <person name="Bunk B."/>
            <person name="Jeske O."/>
            <person name="Meyerdierks A."/>
            <person name="Storesund J.E."/>
            <person name="Kallscheuer N."/>
            <person name="Luecker S."/>
            <person name="Lage O.M."/>
            <person name="Pohl T."/>
            <person name="Merkel B.J."/>
            <person name="Hornburger P."/>
            <person name="Mueller R.-W."/>
            <person name="Bruemmer F."/>
            <person name="Labrenz M."/>
            <person name="Spormann A.M."/>
            <person name="Op den Camp H."/>
            <person name="Overmann J."/>
            <person name="Amann R."/>
            <person name="Jetten M.S.M."/>
            <person name="Mascher T."/>
            <person name="Medema M.H."/>
            <person name="Devos D.P."/>
            <person name="Kaster A.-K."/>
            <person name="Ovreas L."/>
            <person name="Rohde M."/>
            <person name="Galperin M.Y."/>
            <person name="Jogler C."/>
        </authorList>
    </citation>
    <scope>NUCLEOTIDE SEQUENCE [LARGE SCALE GENOMIC DNA]</scope>
    <source>
        <strain evidence="3 4">Pan189</strain>
    </source>
</reference>
<dbReference type="EMBL" id="CP036268">
    <property type="protein sequence ID" value="QDT35800.1"/>
    <property type="molecule type" value="Genomic_DNA"/>
</dbReference>
<keyword evidence="2" id="KW-0472">Membrane</keyword>
<protein>
    <submittedName>
        <fullName evidence="3">Uncharacterized protein</fullName>
    </submittedName>
</protein>
<dbReference type="AlphaFoldDB" id="A0A517QW53"/>
<feature type="transmembrane region" description="Helical" evidence="2">
    <location>
        <begin position="6"/>
        <end position="28"/>
    </location>
</feature>
<keyword evidence="2" id="KW-0812">Transmembrane</keyword>
<evidence type="ECO:0000313" key="3">
    <source>
        <dbReference type="EMBL" id="QDT35800.1"/>
    </source>
</evidence>
<name>A0A517QW53_9PLAN</name>
<dbReference type="Proteomes" id="UP000317318">
    <property type="component" value="Chromosome"/>
</dbReference>
<evidence type="ECO:0000256" key="2">
    <source>
        <dbReference type="SAM" id="Phobius"/>
    </source>
</evidence>
<dbReference type="RefSeq" id="WP_310820896.1">
    <property type="nucleotide sequence ID" value="NZ_CP036268.1"/>
</dbReference>
<evidence type="ECO:0000256" key="1">
    <source>
        <dbReference type="SAM" id="MobiDB-lite"/>
    </source>
</evidence>
<sequence>MNHQDLRSQVIAVQVIVLLAITVSFALLSSQGRRELAAAVSATEPFRPVPIAREVPVRIEPLYDDPSVVSEENLALVLEKVRPKFNLIRLSPNYVEHALRAWGGFIDFPDESVMDGPEMVRFLTDHGAYLQSWGDDAEPILMERPDGVAINWGAKEELSVHHDHWLASLTEAGVPIDTPIFGPGRRGDTLADALQEALRDFQTDEMETEWSAMAFGFWLPPTTKQWINGDGRLVDFNLLADRLMRGHRRFGVCSGTHRVYSLMVLLRLDDEFQILSAPKRDEIFHYLERVRDLMVASQLDDGRSPAAWAYGADAIAMAEDELEYKQVIATGHHLEWLAIAYPELQPPREVVRKAADWIVETTRIKTQQEILSHYTFYSHVGNALALWRKTHPADFWTEWRQTHPLVGGDDATSNPGGQDVLDLPMPEESPADFLPPPPIN</sequence>
<feature type="region of interest" description="Disordered" evidence="1">
    <location>
        <begin position="406"/>
        <end position="440"/>
    </location>
</feature>
<proteinExistence type="predicted"/>
<evidence type="ECO:0000313" key="4">
    <source>
        <dbReference type="Proteomes" id="UP000317318"/>
    </source>
</evidence>
<gene>
    <name evidence="3" type="ORF">Pan189_01530</name>
</gene>